<dbReference type="SMART" id="SM00633">
    <property type="entry name" value="Glyco_10"/>
    <property type="match status" value="1"/>
</dbReference>
<evidence type="ECO:0000313" key="10">
    <source>
        <dbReference type="Proteomes" id="UP000659388"/>
    </source>
</evidence>
<dbReference type="InterPro" id="IPR031158">
    <property type="entry name" value="GH10_AS"/>
</dbReference>
<keyword evidence="1 6" id="KW-0378">Hydrolase</keyword>
<evidence type="ECO:0000256" key="3">
    <source>
        <dbReference type="ARBA" id="ARBA00023295"/>
    </source>
</evidence>
<comment type="catalytic activity">
    <reaction evidence="6">
        <text>Endohydrolysis of (1-&gt;4)-beta-D-xylosidic linkages in xylans.</text>
        <dbReference type="EC" id="3.2.1.8"/>
    </reaction>
</comment>
<gene>
    <name evidence="9" type="ORF">JL102_08805</name>
</gene>
<keyword evidence="3 6" id="KW-0326">Glycosidase</keyword>
<evidence type="ECO:0000256" key="7">
    <source>
        <dbReference type="SAM" id="MobiDB-lite"/>
    </source>
</evidence>
<protein>
    <recommendedName>
        <fullName evidence="6">Beta-xylanase</fullName>
        <ecNumber evidence="6">3.2.1.8</ecNumber>
    </recommendedName>
</protein>
<name>A0A937JY99_9BACT</name>
<evidence type="ECO:0000256" key="1">
    <source>
        <dbReference type="ARBA" id="ARBA00022801"/>
    </source>
</evidence>
<dbReference type="InterPro" id="IPR001000">
    <property type="entry name" value="GH10_dom"/>
</dbReference>
<dbReference type="AlphaFoldDB" id="A0A937JY99"/>
<dbReference type="PROSITE" id="PS51760">
    <property type="entry name" value="GH10_2"/>
    <property type="match status" value="1"/>
</dbReference>
<keyword evidence="2 6" id="KW-0119">Carbohydrate metabolism</keyword>
<feature type="active site" description="Nucleophile" evidence="5">
    <location>
        <position position="260"/>
    </location>
</feature>
<dbReference type="Proteomes" id="UP000659388">
    <property type="component" value="Unassembled WGS sequence"/>
</dbReference>
<dbReference type="EC" id="3.2.1.8" evidence="6"/>
<comment type="similarity">
    <text evidence="6">Belongs to the glycosyl hydrolase 10 (cellulase F) family.</text>
</comment>
<evidence type="ECO:0000256" key="4">
    <source>
        <dbReference type="ARBA" id="ARBA00023326"/>
    </source>
</evidence>
<keyword evidence="4 6" id="KW-0624">Polysaccharide degradation</keyword>
<reference evidence="9" key="1">
    <citation type="submission" date="2021-01" db="EMBL/GenBank/DDBJ databases">
        <title>Fulvivirga kasyanovii gen. nov., sp nov., a novel member of the phylum Bacteroidetes isolated from seawater in a mussel farm.</title>
        <authorList>
            <person name="Zhao L.-H."/>
            <person name="Wang Z.-J."/>
        </authorList>
    </citation>
    <scope>NUCLEOTIDE SEQUENCE</scope>
    <source>
        <strain evidence="9">2943</strain>
    </source>
</reference>
<evidence type="ECO:0000256" key="2">
    <source>
        <dbReference type="ARBA" id="ARBA00023277"/>
    </source>
</evidence>
<evidence type="ECO:0000313" key="9">
    <source>
        <dbReference type="EMBL" id="MBL3656228.1"/>
    </source>
</evidence>
<feature type="region of interest" description="Disordered" evidence="7">
    <location>
        <begin position="1"/>
        <end position="21"/>
    </location>
</feature>
<evidence type="ECO:0000256" key="5">
    <source>
        <dbReference type="PROSITE-ProRule" id="PRU10061"/>
    </source>
</evidence>
<evidence type="ECO:0000259" key="8">
    <source>
        <dbReference type="PROSITE" id="PS51760"/>
    </source>
</evidence>
<proteinExistence type="inferred from homology"/>
<dbReference type="PANTHER" id="PTHR31490:SF90">
    <property type="entry name" value="ENDO-1,4-BETA-XYLANASE A"/>
    <property type="match status" value="1"/>
</dbReference>
<feature type="domain" description="GH10" evidence="8">
    <location>
        <begin position="20"/>
        <end position="355"/>
    </location>
</feature>
<accession>A0A937JY99</accession>
<dbReference type="InterPro" id="IPR017853">
    <property type="entry name" value="GH"/>
</dbReference>
<dbReference type="GO" id="GO:0031176">
    <property type="term" value="F:endo-1,4-beta-xylanase activity"/>
    <property type="evidence" value="ECO:0007669"/>
    <property type="project" value="UniProtKB-EC"/>
</dbReference>
<comment type="caution">
    <text evidence="9">The sequence shown here is derived from an EMBL/GenBank/DDBJ whole genome shotgun (WGS) entry which is preliminary data.</text>
</comment>
<dbReference type="Gene3D" id="3.20.20.80">
    <property type="entry name" value="Glycosidases"/>
    <property type="match status" value="1"/>
</dbReference>
<organism evidence="9 10">
    <name type="scientific">Fulvivirga sediminis</name>
    <dbReference type="NCBI Taxonomy" id="2803949"/>
    <lineage>
        <taxon>Bacteria</taxon>
        <taxon>Pseudomonadati</taxon>
        <taxon>Bacteroidota</taxon>
        <taxon>Cytophagia</taxon>
        <taxon>Cytophagales</taxon>
        <taxon>Fulvivirgaceae</taxon>
        <taxon>Fulvivirga</taxon>
    </lineage>
</organism>
<sequence>MSVFLSCQKGAKETSSHSSTDSIMGLKDYYQDYFPVGVAVYPEALEGEQSKLIINEFNSMTPENVMKMGPIHPEPNTYYWKDADKIVAFARKNNMKLRGHALCWHQQTPDWLFTDSLGNTIGKKALLKRLKEHIYTVVKRYKGDIYAWDVVNEAVADDSTKIFRESEWYQISGEEFVAKAFQYAHEADPNAKLFYNDYNIVRPEKRRRLYKFLKKLIDNEVPIDGVGIQGHWSIFEPTENELRQAIDSYSSLGLKVQITELDVSIYPWEKNVREKREGEKDDYTPELKKRQTDQYEMFFRVFRDYKNTLTGVTFWNISDQYSWLDTYPVPGRKNYPLLFDQNLQRKQAYEKVVDFYKKN</sequence>
<dbReference type="PRINTS" id="PR00134">
    <property type="entry name" value="GLHYDRLASE10"/>
</dbReference>
<evidence type="ECO:0000256" key="6">
    <source>
        <dbReference type="RuleBase" id="RU361174"/>
    </source>
</evidence>
<dbReference type="InterPro" id="IPR044846">
    <property type="entry name" value="GH10"/>
</dbReference>
<dbReference type="SUPFAM" id="SSF51445">
    <property type="entry name" value="(Trans)glycosidases"/>
    <property type="match status" value="1"/>
</dbReference>
<dbReference type="GO" id="GO:0000272">
    <property type="term" value="P:polysaccharide catabolic process"/>
    <property type="evidence" value="ECO:0007669"/>
    <property type="project" value="UniProtKB-KW"/>
</dbReference>
<dbReference type="EMBL" id="JAESIY010000004">
    <property type="protein sequence ID" value="MBL3656228.1"/>
    <property type="molecule type" value="Genomic_DNA"/>
</dbReference>
<dbReference type="RefSeq" id="WP_202244018.1">
    <property type="nucleotide sequence ID" value="NZ_JAESIY010000004.1"/>
</dbReference>
<dbReference type="PROSITE" id="PS00591">
    <property type="entry name" value="GH10_1"/>
    <property type="match status" value="1"/>
</dbReference>
<dbReference type="Pfam" id="PF00331">
    <property type="entry name" value="Glyco_hydro_10"/>
    <property type="match status" value="1"/>
</dbReference>
<dbReference type="PANTHER" id="PTHR31490">
    <property type="entry name" value="GLYCOSYL HYDROLASE"/>
    <property type="match status" value="1"/>
</dbReference>
<keyword evidence="10" id="KW-1185">Reference proteome</keyword>